<accession>A0A0A9BF87</accession>
<proteinExistence type="predicted"/>
<dbReference type="AlphaFoldDB" id="A0A0A9BF87"/>
<sequence length="50" mass="5885">MVSTRLFNKRNGFSKVIQIKEMVSARIIIMDSYVKDKIDTKQKSQKRKVP</sequence>
<organism evidence="1">
    <name type="scientific">Arundo donax</name>
    <name type="common">Giant reed</name>
    <name type="synonym">Donax arundinaceus</name>
    <dbReference type="NCBI Taxonomy" id="35708"/>
    <lineage>
        <taxon>Eukaryota</taxon>
        <taxon>Viridiplantae</taxon>
        <taxon>Streptophyta</taxon>
        <taxon>Embryophyta</taxon>
        <taxon>Tracheophyta</taxon>
        <taxon>Spermatophyta</taxon>
        <taxon>Magnoliopsida</taxon>
        <taxon>Liliopsida</taxon>
        <taxon>Poales</taxon>
        <taxon>Poaceae</taxon>
        <taxon>PACMAD clade</taxon>
        <taxon>Arundinoideae</taxon>
        <taxon>Arundineae</taxon>
        <taxon>Arundo</taxon>
    </lineage>
</organism>
<protein>
    <submittedName>
        <fullName evidence="1">Uncharacterized protein</fullName>
    </submittedName>
</protein>
<reference evidence="1" key="2">
    <citation type="journal article" date="2015" name="Data Brief">
        <title>Shoot transcriptome of the giant reed, Arundo donax.</title>
        <authorList>
            <person name="Barrero R.A."/>
            <person name="Guerrero F.D."/>
            <person name="Moolhuijzen P."/>
            <person name="Goolsby J.A."/>
            <person name="Tidwell J."/>
            <person name="Bellgard S.E."/>
            <person name="Bellgard M.I."/>
        </authorList>
    </citation>
    <scope>NUCLEOTIDE SEQUENCE</scope>
    <source>
        <tissue evidence="1">Shoot tissue taken approximately 20 cm above the soil surface</tissue>
    </source>
</reference>
<name>A0A0A9BF87_ARUDO</name>
<reference evidence="1" key="1">
    <citation type="submission" date="2014-09" db="EMBL/GenBank/DDBJ databases">
        <authorList>
            <person name="Magalhaes I.L.F."/>
            <person name="Oliveira U."/>
            <person name="Santos F.R."/>
            <person name="Vidigal T.H.D.A."/>
            <person name="Brescovit A.D."/>
            <person name="Santos A.J."/>
        </authorList>
    </citation>
    <scope>NUCLEOTIDE SEQUENCE</scope>
    <source>
        <tissue evidence="1">Shoot tissue taken approximately 20 cm above the soil surface</tissue>
    </source>
</reference>
<dbReference type="EMBL" id="GBRH01237072">
    <property type="protein sequence ID" value="JAD60823.1"/>
    <property type="molecule type" value="Transcribed_RNA"/>
</dbReference>
<evidence type="ECO:0000313" key="1">
    <source>
        <dbReference type="EMBL" id="JAD60823.1"/>
    </source>
</evidence>